<evidence type="ECO:0000313" key="1">
    <source>
        <dbReference type="EMBL" id="KAH7908669.1"/>
    </source>
</evidence>
<organism evidence="1 2">
    <name type="scientific">Hygrophoropsis aurantiaca</name>
    <dbReference type="NCBI Taxonomy" id="72124"/>
    <lineage>
        <taxon>Eukaryota</taxon>
        <taxon>Fungi</taxon>
        <taxon>Dikarya</taxon>
        <taxon>Basidiomycota</taxon>
        <taxon>Agaricomycotina</taxon>
        <taxon>Agaricomycetes</taxon>
        <taxon>Agaricomycetidae</taxon>
        <taxon>Boletales</taxon>
        <taxon>Coniophorineae</taxon>
        <taxon>Hygrophoropsidaceae</taxon>
        <taxon>Hygrophoropsis</taxon>
    </lineage>
</organism>
<reference evidence="1" key="1">
    <citation type="journal article" date="2021" name="New Phytol.">
        <title>Evolutionary innovations through gain and loss of genes in the ectomycorrhizal Boletales.</title>
        <authorList>
            <person name="Wu G."/>
            <person name="Miyauchi S."/>
            <person name="Morin E."/>
            <person name="Kuo A."/>
            <person name="Drula E."/>
            <person name="Varga T."/>
            <person name="Kohler A."/>
            <person name="Feng B."/>
            <person name="Cao Y."/>
            <person name="Lipzen A."/>
            <person name="Daum C."/>
            <person name="Hundley H."/>
            <person name="Pangilinan J."/>
            <person name="Johnson J."/>
            <person name="Barry K."/>
            <person name="LaButti K."/>
            <person name="Ng V."/>
            <person name="Ahrendt S."/>
            <person name="Min B."/>
            <person name="Choi I.G."/>
            <person name="Park H."/>
            <person name="Plett J.M."/>
            <person name="Magnuson J."/>
            <person name="Spatafora J.W."/>
            <person name="Nagy L.G."/>
            <person name="Henrissat B."/>
            <person name="Grigoriev I.V."/>
            <person name="Yang Z.L."/>
            <person name="Xu J."/>
            <person name="Martin F.M."/>
        </authorList>
    </citation>
    <scope>NUCLEOTIDE SEQUENCE</scope>
    <source>
        <strain evidence="1">ATCC 28755</strain>
    </source>
</reference>
<gene>
    <name evidence="1" type="ORF">BJ138DRAFT_1012366</name>
</gene>
<keyword evidence="2" id="KW-1185">Reference proteome</keyword>
<dbReference type="Proteomes" id="UP000790377">
    <property type="component" value="Unassembled WGS sequence"/>
</dbReference>
<comment type="caution">
    <text evidence="1">The sequence shown here is derived from an EMBL/GenBank/DDBJ whole genome shotgun (WGS) entry which is preliminary data.</text>
</comment>
<proteinExistence type="predicted"/>
<protein>
    <submittedName>
        <fullName evidence="1">Kinase-like domain-containing protein</fullName>
    </submittedName>
</protein>
<feature type="non-terminal residue" evidence="1">
    <location>
        <position position="1"/>
    </location>
</feature>
<accession>A0ACB8A601</accession>
<dbReference type="EMBL" id="MU267806">
    <property type="protein sequence ID" value="KAH7908669.1"/>
    <property type="molecule type" value="Genomic_DNA"/>
</dbReference>
<name>A0ACB8A601_9AGAM</name>
<evidence type="ECO:0000313" key="2">
    <source>
        <dbReference type="Proteomes" id="UP000790377"/>
    </source>
</evidence>
<sequence length="594" mass="66099">FSKEAILWGQLSNPYVLPFCGVYRLPDNPSQLCLVSPWMANGNLSQYLGQKPQANRLSLLLDVALGLEYLHSFDPQVIHGDLKGANILITPDERACLADFGLSTIAQEANIAQSILTNSSLSPGSIPWMAPELLSYTEPDRKYKSGPTDMYSFGCVCYEVYAGRPRFSEFTLPQAIMALAHNQRPARPQNLDLDDAIWGLIERCWDADSESRPKASEAVCQLQSHPGVPRRGEPVDQVNDFASRLLASLANAPLATPVIPEETVALSYFSSQQQLNSRPLKAFTPGGMERVPSTTPSLGNSIRSSVYSDELATITENDIVIALMGPTGTGKSSFINTARRRSSAPVGESLESCTQSVRAYSCLHPDGSGRNVVFVDTPGFDDSHRTDYAILKDIAKWMEETYRHRIKLTGILYLHNIAESRMRGAPMRNKDMFEELCGAGALQNVVLTTTMWDDVAKDVGVRREIQLQTQFWGAAMAYGCRSTRFSYTFQSAWEIVGMFDDVVPQALQLQTQIVDEKKPLHETSAYAVLVRWWTQMTRKFRDLVRRRVGSPQDREIMQNTLLFAEKQAKALENLGSSGKTFATFLSPKARNSRN</sequence>